<dbReference type="Proteomes" id="UP000011910">
    <property type="component" value="Unassembled WGS sequence"/>
</dbReference>
<keyword evidence="4" id="KW-1185">Reference proteome</keyword>
<sequence>MMKQLLLLLCMSLGASGLLAQKRSDPQPYTGSTALQEKSLESASETGGSHVYLQVGNPIPYSSTSATDGANFSIRFPWDVAYIPLTFEEPSFEVSKGYFSDKVQLNWTILSNRARIEQIRIYRREYRESYADDVSGYALIATLSNDSYTYDDPNTQGGRLYEYKVEAAGVSSIPRKYVTYISGVGYRNPTGVVTGNISFEGSSPVKDVVVRADPQGGELLFGNSLRLEGNGLLEIALPKTELRDKITLQAWLKFSQNSTDTLFRLQNNQLTTQEVVVAYTKAANSFSLTVSHTGGAAKTFQLANFYPNGNVDGRGNDLFHPFTSAASPQTDFANTFVHLSVVLEQGKDPLLYLNGRNMSPEYVASLPDYLAGTPSISTSGAYPFTAFETRRLLVAQGLRGNIDEIRLWKSVLSETQIRTDFKRYLGGSESQLVAYLRCDEGAGGWAYDISKVGIEFNKNHARIHRASWTSDKPTASQLGILGVTDALGNYIISAIPFSGAGESYTLTPMFGVHQFEPAQQLVFVGKGSEVINKIDFKDISSFEFSGVVAYTTHGVFAPIQVADGLTPGSVAADGYNQYRAILNGREQLLSQAGYYYDTSDPANPVLYETPKVFVPGAHVYVDGNIVLDKNKRPVETDANGYFKIRVPIGNHYIEVRKDKHHFMHAGRFPAAREDANDLFEFFEHQQAPVTFLDTTRVTLVGRVVGGTREAARVIGFGNAGPVMDSYLLENGVPKTDPISSINNIGQASLTLEYLPAGAMPGGELRHSFSTHPQTGEYRVRLLPLSYTIPEGNGLRIGSNPGLQLLSANEIINLSQVPDPQHSEYVKQDGSRLASAPYHFVKSVTYRSVPVLEVVSQASDLEVMAKQLDASGNLQQVLVSTEGFAYPIYTQGGHYAILFRTFEEYLNLDAGADAAVADRVPISDGEFNITNNLALANSERIEVDADDASYSTYHFRAGLPSISSPFTRSLDIRYRVGGKDYDARNYQREGIILGGQSDGSQTFVTQAPDIPDIILRDPPGSNSSASIQKGKSVSFTEEGSFAIGQEANYKIEMKLGTKIALGGGLAGPIIESEAVNSITGGISMKVESVHGKSITKTYTFNETISTSDDPRYVGSMGDLYIGNTKNYYYGTYDNIQSNMGKIPNSPSLQLTNAEGVSLYVSKQKAFYFAEEPSETFFIYSQRHILETLIPELQGIIRGIETGAISEGTPGVLTKAQYQEQIRLWKKVIQDNEKTKYAVLHQREQLKAEIKANLEKQIKDLNDHIIAITTFGAGAAVAPPLVQIGAQSLTEAIVLLEAKKANLKKKQELLETEFARNISFDAGLGEFTRSTEIAVAQQKTTNLMLDLAAELETTLGFHVNKTGLLLHTTNNITSNLNAALSEEDTESTLVSYTLKDGDKGNFLSVDVLSTFDGNGPVFSTVGGRTSCPYEGIDRTRFYNHAAYTADTPIGRTTTIYGGGDQISYATQRVEIPAISVEVASVTDVPETRAAEFKLILENNSTAGADAFFEIYVDNTTNPHNAKINLLPNGQVVFVPYGQKVEYALTLEKSLSDVYEYKDITIVLGSLCDPLNEYATVQVSAIFRPSCTAVQIDRPRENWVFNTGAAYNLDGTTNPMPVALFGYNRAFSGFQKFTLEYRRATSSSWTRLQTYYNSQELLEAAQAQGEDQGSLISANTTHFAWDIAGMGLADGPYELRVISYCSNGTEFISDVIRGTVDLNAPQQFGTPSPANGILAAGDDLRVRFSEPVTFNSALSKIEIKGETNQQQIDHNVSVYFAGTANTLLIEQPNVVAGDFALEFWLKSQTANGVLMEQAGGLKVAIENGQLAWTHGGKTIIKPMAQDGAFHHYTLTYHQATDQLRMYQDDRVLGALEGAGVQLSTSNHPLIIGGNSFVGNLHDLRFWAKSLSLSEAYAAQFKRLTGSERDLIGYWPMQEGQGELARDLARFKHAQMRAAWDIKPKGTAYHFSGGQYQELDNVNFVQLTDQMDVTLSFWLKTADAGKATLFSNGRGNGDDLLQTNGKANKWAVSLEGGILYLHSEGNAYRLSTTNLADNRWHHVGVVLRRIGNLRTYIDARQESVHPVRDIGGLSGNKFWIGARGHINSALQQTLDEPFTGQIDELRLWNLARAAEQLERDRFREIDFNSLGLMLYARMNQPEPPTGAGPRYYHKAANETMLSSSATLSGGAVRYTEDAPPIQQLRPYLSFQVAHVINGDELILTPMVSDWSVLEGQILDITVDRMFDVHGNRQSSPITWTAFVRRNEVSWHLADGSQRLSIQKEAGQPYSFTVTLLNKGGKRQPYAVENLPTWLSGANTSGTLEPNSSRTLTFSIDPELNVGQYTRDLYLKTDFNYDEKLMLDLRVLAPAPAWAVDPSAWEHSMNIIGKLKLNGAFSQDPQSRVAAYVGSELRGVAALQYDAQHDEYFAFLTVYSNQASGEEVSFKIWDATKGKVFLGLMNGAPSTHFIKNEVIGSRSAPAIFENTDQMEQLLSFRQGWTWLSVYAQDARLGNLNQLTETLQLSTNDLLKSQHHFDLYDAATGWNGSLSGMGGLDARQMYKLKLAQANTLRLQGRGVDLGEWKATLSNGWNWLGYPISHNVSLNDALALLQAREGDVIKNQTAFAIYDPRTGWSGTLRYLEAGGGYMLRTSRAQEFRYPLHFNNVRIHSEQPQPLPQELQWQAWEHSMNLVAEVFAGQEVEAVWALDAAGNIRGWGNIELVEGRRLSFITLYGQGAAADRLYLQLGTGQDRLVTGLSLPFEANQVLGSLQQPVPLRALEQQSGVFPNPFRQAFGLTLRAHQAQEVSLQLTNTLGHEVHREVRRLQQGTNLLELAPALPTGVYVLRVVVDGTPMSWKIIKTN</sequence>
<keyword evidence="2" id="KW-0732">Signal</keyword>
<dbReference type="Pfam" id="PF13385">
    <property type="entry name" value="Laminin_G_3"/>
    <property type="match status" value="2"/>
</dbReference>
<dbReference type="InterPro" id="IPR001791">
    <property type="entry name" value="Laminin_G"/>
</dbReference>
<dbReference type="NCBIfam" id="TIGR04183">
    <property type="entry name" value="Por_Secre_tail"/>
    <property type="match status" value="1"/>
</dbReference>
<accession>M7N4T2</accession>
<name>M7N4T2_9BACT</name>
<dbReference type="STRING" id="1279009.ADICEAN_02564"/>
<dbReference type="eggNOG" id="COG2931">
    <property type="taxonomic scope" value="Bacteria"/>
</dbReference>
<dbReference type="InterPro" id="IPR013783">
    <property type="entry name" value="Ig-like_fold"/>
</dbReference>
<dbReference type="SUPFAM" id="SSF49899">
    <property type="entry name" value="Concanavalin A-like lectins/glucanases"/>
    <property type="match status" value="3"/>
</dbReference>
<reference evidence="3 4" key="1">
    <citation type="journal article" date="2013" name="Genome Announc.">
        <title>Draft Genome Sequence of Cesiribacter andamanensis Strain AMV16T, Isolated from a Soil Sample from a Mud Volcano in the Andaman Islands, India.</title>
        <authorList>
            <person name="Shivaji S."/>
            <person name="Ara S."/>
            <person name="Begum Z."/>
            <person name="Srinivas T.N."/>
            <person name="Singh A."/>
            <person name="Kumar Pinnaka A."/>
        </authorList>
    </citation>
    <scope>NUCLEOTIDE SEQUENCE [LARGE SCALE GENOMIC DNA]</scope>
    <source>
        <strain evidence="3 4">AMV16</strain>
    </source>
</reference>
<dbReference type="InterPro" id="IPR026444">
    <property type="entry name" value="Secre_tail"/>
</dbReference>
<dbReference type="PATRIC" id="fig|1279009.4.peg.2600"/>
<proteinExistence type="predicted"/>
<gene>
    <name evidence="3" type="ORF">ADICEAN_02564</name>
</gene>
<dbReference type="EMBL" id="AODQ01000064">
    <property type="protein sequence ID" value="EMR02292.1"/>
    <property type="molecule type" value="Genomic_DNA"/>
</dbReference>
<evidence type="ECO:0000256" key="1">
    <source>
        <dbReference type="SAM" id="Coils"/>
    </source>
</evidence>
<dbReference type="GO" id="GO:0004553">
    <property type="term" value="F:hydrolase activity, hydrolyzing O-glycosyl compounds"/>
    <property type="evidence" value="ECO:0007669"/>
    <property type="project" value="UniProtKB-ARBA"/>
</dbReference>
<feature type="coiled-coil region" evidence="1">
    <location>
        <begin position="1284"/>
        <end position="1311"/>
    </location>
</feature>
<dbReference type="CDD" id="cd00110">
    <property type="entry name" value="LamG"/>
    <property type="match status" value="1"/>
</dbReference>
<feature type="signal peptide" evidence="2">
    <location>
        <begin position="1"/>
        <end position="20"/>
    </location>
</feature>
<dbReference type="Gene3D" id="2.60.120.200">
    <property type="match status" value="3"/>
</dbReference>
<protein>
    <submittedName>
        <fullName evidence="3">Uncharacterized protein</fullName>
    </submittedName>
</protein>
<keyword evidence="1" id="KW-0175">Coiled coil</keyword>
<evidence type="ECO:0000313" key="4">
    <source>
        <dbReference type="Proteomes" id="UP000011910"/>
    </source>
</evidence>
<dbReference type="InterPro" id="IPR013320">
    <property type="entry name" value="ConA-like_dom_sf"/>
</dbReference>
<evidence type="ECO:0000256" key="2">
    <source>
        <dbReference type="SAM" id="SignalP"/>
    </source>
</evidence>
<comment type="caution">
    <text evidence="3">The sequence shown here is derived from an EMBL/GenBank/DDBJ whole genome shotgun (WGS) entry which is preliminary data.</text>
</comment>
<dbReference type="Gene3D" id="2.60.40.10">
    <property type="entry name" value="Immunoglobulins"/>
    <property type="match status" value="1"/>
</dbReference>
<organism evidence="3 4">
    <name type="scientific">Cesiribacter andamanensis AMV16</name>
    <dbReference type="NCBI Taxonomy" id="1279009"/>
    <lineage>
        <taxon>Bacteria</taxon>
        <taxon>Pseudomonadati</taxon>
        <taxon>Bacteroidota</taxon>
        <taxon>Cytophagia</taxon>
        <taxon>Cytophagales</taxon>
        <taxon>Cesiribacteraceae</taxon>
        <taxon>Cesiribacter</taxon>
    </lineage>
</organism>
<feature type="chain" id="PRO_5004081637" evidence="2">
    <location>
        <begin position="21"/>
        <end position="2853"/>
    </location>
</feature>
<dbReference type="GO" id="GO:0005975">
    <property type="term" value="P:carbohydrate metabolic process"/>
    <property type="evidence" value="ECO:0007669"/>
    <property type="project" value="UniProtKB-ARBA"/>
</dbReference>
<evidence type="ECO:0000313" key="3">
    <source>
        <dbReference type="EMBL" id="EMR02292.1"/>
    </source>
</evidence>